<dbReference type="RefSeq" id="WP_369341234.1">
    <property type="nucleotide sequence ID" value="NZ_CP129675.1"/>
</dbReference>
<dbReference type="Gene3D" id="3.40.50.300">
    <property type="entry name" value="P-loop containing nucleotide triphosphate hydrolases"/>
    <property type="match status" value="1"/>
</dbReference>
<protein>
    <submittedName>
        <fullName evidence="2">Uncharacterized protein</fullName>
    </submittedName>
</protein>
<name>A0AB39UN06_9BIFI</name>
<dbReference type="InterPro" id="IPR027417">
    <property type="entry name" value="P-loop_NTPase"/>
</dbReference>
<dbReference type="SUPFAM" id="SSF52540">
    <property type="entry name" value="P-loop containing nucleoside triphosphate hydrolases"/>
    <property type="match status" value="1"/>
</dbReference>
<accession>A0AB39UN06</accession>
<dbReference type="EMBL" id="CP129675">
    <property type="protein sequence ID" value="XDS46182.1"/>
    <property type="molecule type" value="Genomic_DNA"/>
</dbReference>
<gene>
    <name evidence="2" type="ORF">QN062_07640</name>
    <name evidence="1" type="ORF">QN217_08615</name>
</gene>
<sequence>MTMEKTSLATPSPNMHLGMDRIVLFTAPSGGTGLTTLASMFALRTSAAGAKTALVDLNVHSGGMDVTLGIEGEPGLRMSGISAPLGRLSGAALDAELPHWEGISVLAADPWNNAIPKVWEIRAAIEALAQTHDVVVLDSGQAIELEEYGLSDQMRAVMLVEMSVLGMARAKSHVTRVTRQVKHADMQVVGIHPRMACSQSVRMHEADARAYLQLPVIGSIMPRRALGLSIVQGLGIPGIPRSYRHLFDRLVHDVLSFASAPSPVSRRRHVTRS</sequence>
<dbReference type="EMBL" id="CP129683">
    <property type="protein sequence ID" value="XDS50261.1"/>
    <property type="molecule type" value="Genomic_DNA"/>
</dbReference>
<dbReference type="AlphaFoldDB" id="A0AB39UN06"/>
<evidence type="ECO:0000313" key="1">
    <source>
        <dbReference type="EMBL" id="XDS46182.1"/>
    </source>
</evidence>
<dbReference type="KEGG" id="bfk:QN062_07640"/>
<evidence type="ECO:0000313" key="2">
    <source>
        <dbReference type="EMBL" id="XDS50261.1"/>
    </source>
</evidence>
<reference evidence="2" key="1">
    <citation type="submission" date="2023-07" db="EMBL/GenBank/DDBJ databases">
        <title>Bifidobacterium aquikefiriaerophilum sp. nov. and Bifidobacterium eccum sp. nov., isolated from water kefir.</title>
        <authorList>
            <person name="Breselge S."/>
            <person name="Bellassi P."/>
            <person name="Barcenilla C."/>
            <person name="Alvarez-Ordonez A."/>
            <person name="Morelli L."/>
            <person name="Cotter P.D."/>
        </authorList>
    </citation>
    <scope>NUCLEOTIDE SEQUENCE</scope>
    <source>
        <strain evidence="2">WK012_4_13</strain>
        <strain evidence="1">WK048_4_13</strain>
    </source>
</reference>
<organism evidence="2">
    <name type="scientific">Bifidobacterium fermentum</name>
    <dbReference type="NCBI Taxonomy" id="3059035"/>
    <lineage>
        <taxon>Bacteria</taxon>
        <taxon>Bacillati</taxon>
        <taxon>Actinomycetota</taxon>
        <taxon>Actinomycetes</taxon>
        <taxon>Bifidobacteriales</taxon>
        <taxon>Bifidobacteriaceae</taxon>
        <taxon>Bifidobacterium</taxon>
    </lineage>
</organism>
<proteinExistence type="predicted"/>